<sequence>MAKTVALFFVLGLMVSCASHHNDRGISSVEEQKMEQRSQYYDRVYPR</sequence>
<dbReference type="KEGG" id="psti:SOO65_16100"/>
<dbReference type="RefSeq" id="WP_321392591.1">
    <property type="nucleotide sequence ID" value="NZ_CP139487.1"/>
</dbReference>
<dbReference type="PROSITE" id="PS51257">
    <property type="entry name" value="PROKAR_LIPOPROTEIN"/>
    <property type="match status" value="1"/>
</dbReference>
<dbReference type="Proteomes" id="UP001324634">
    <property type="component" value="Chromosome"/>
</dbReference>
<dbReference type="EMBL" id="CP139487">
    <property type="protein sequence ID" value="WPU64216.1"/>
    <property type="molecule type" value="Genomic_DNA"/>
</dbReference>
<name>A0AAX4HLX6_9BACT</name>
<gene>
    <name evidence="1" type="ORF">SOO65_16100</name>
</gene>
<organism evidence="1 2">
    <name type="scientific">Peredibacter starrii</name>
    <dbReference type="NCBI Taxonomy" id="28202"/>
    <lineage>
        <taxon>Bacteria</taxon>
        <taxon>Pseudomonadati</taxon>
        <taxon>Bdellovibrionota</taxon>
        <taxon>Bacteriovoracia</taxon>
        <taxon>Bacteriovoracales</taxon>
        <taxon>Bacteriovoracaceae</taxon>
        <taxon>Peredibacter</taxon>
    </lineage>
</organism>
<evidence type="ECO:0008006" key="3">
    <source>
        <dbReference type="Google" id="ProtNLM"/>
    </source>
</evidence>
<proteinExistence type="predicted"/>
<keyword evidence="2" id="KW-1185">Reference proteome</keyword>
<accession>A0AAX4HLX6</accession>
<evidence type="ECO:0000313" key="2">
    <source>
        <dbReference type="Proteomes" id="UP001324634"/>
    </source>
</evidence>
<evidence type="ECO:0000313" key="1">
    <source>
        <dbReference type="EMBL" id="WPU64216.1"/>
    </source>
</evidence>
<dbReference type="AlphaFoldDB" id="A0AAX4HLX6"/>
<reference evidence="1 2" key="1">
    <citation type="submission" date="2023-11" db="EMBL/GenBank/DDBJ databases">
        <title>Peredibacter starrii A3.12.</title>
        <authorList>
            <person name="Mitchell R.J."/>
        </authorList>
    </citation>
    <scope>NUCLEOTIDE SEQUENCE [LARGE SCALE GENOMIC DNA]</scope>
    <source>
        <strain evidence="1 2">A3.12</strain>
    </source>
</reference>
<protein>
    <recommendedName>
        <fullName evidence="3">Lipoprotein</fullName>
    </recommendedName>
</protein>